<keyword evidence="3" id="KW-1185">Reference proteome</keyword>
<reference evidence="2 3" key="1">
    <citation type="submission" date="2021-07" db="EMBL/GenBank/DDBJ databases">
        <authorList>
            <person name="Palmer J.M."/>
        </authorList>
    </citation>
    <scope>NUCLEOTIDE SEQUENCE [LARGE SCALE GENOMIC DNA]</scope>
    <source>
        <strain evidence="2 3">AT_MEX2019</strain>
        <tissue evidence="2">Muscle</tissue>
    </source>
</reference>
<protein>
    <submittedName>
        <fullName evidence="2">Uncharacterized protein</fullName>
    </submittedName>
</protein>
<comment type="caution">
    <text evidence="2">The sequence shown here is derived from an EMBL/GenBank/DDBJ whole genome shotgun (WGS) entry which is preliminary data.</text>
</comment>
<dbReference type="Proteomes" id="UP001345963">
    <property type="component" value="Unassembled WGS sequence"/>
</dbReference>
<accession>A0ABU7ASP3</accession>
<evidence type="ECO:0000256" key="1">
    <source>
        <dbReference type="SAM" id="Coils"/>
    </source>
</evidence>
<organism evidence="2 3">
    <name type="scientific">Ataeniobius toweri</name>
    <dbReference type="NCBI Taxonomy" id="208326"/>
    <lineage>
        <taxon>Eukaryota</taxon>
        <taxon>Metazoa</taxon>
        <taxon>Chordata</taxon>
        <taxon>Craniata</taxon>
        <taxon>Vertebrata</taxon>
        <taxon>Euteleostomi</taxon>
        <taxon>Actinopterygii</taxon>
        <taxon>Neopterygii</taxon>
        <taxon>Teleostei</taxon>
        <taxon>Neoteleostei</taxon>
        <taxon>Acanthomorphata</taxon>
        <taxon>Ovalentaria</taxon>
        <taxon>Atherinomorphae</taxon>
        <taxon>Cyprinodontiformes</taxon>
        <taxon>Goodeidae</taxon>
        <taxon>Ataeniobius</taxon>
    </lineage>
</organism>
<keyword evidence="1" id="KW-0175">Coiled coil</keyword>
<gene>
    <name evidence="2" type="ORF">ATANTOWER_020509</name>
</gene>
<sequence>MSDLTTHPVNGLSACLEELRASIDELKKRIILAALLDRIHCFEATLGSDEWKRLMKLAEENCTNPTVLTWLRQKSHTFIKLVDIFNFLKKHIDEEEKKDHSDIVDITFVAHGTIGDFMIPASCLLPLASIRDVVLYSPWNCVTCGAELTYAIATGRLKPEHRIFFCSKKDGCTVPHEKHRPKNLPDHWNSMKKAGDQMIPNIRVSPLRPDDGVWKSFESLTKKHGSIGRNRIVIPFILPEEEAESVPFSVVTLALSLVLLQSRFKATVHLDTCLKDSSIGQKLDRQYLEKQYSWAVDETGMICSPYIFSFSFVDYFKSFFS</sequence>
<feature type="coiled-coil region" evidence="1">
    <location>
        <begin position="9"/>
        <end position="36"/>
    </location>
</feature>
<evidence type="ECO:0000313" key="3">
    <source>
        <dbReference type="Proteomes" id="UP001345963"/>
    </source>
</evidence>
<dbReference type="EMBL" id="JAHUTI010024023">
    <property type="protein sequence ID" value="MED6240399.1"/>
    <property type="molecule type" value="Genomic_DNA"/>
</dbReference>
<evidence type="ECO:0000313" key="2">
    <source>
        <dbReference type="EMBL" id="MED6240399.1"/>
    </source>
</evidence>
<name>A0ABU7ASP3_9TELE</name>
<proteinExistence type="predicted"/>